<dbReference type="GO" id="GO:0033389">
    <property type="term" value="P:putrescine biosynthetic process from arginine, via agmatine"/>
    <property type="evidence" value="ECO:0007669"/>
    <property type="project" value="TreeGrafter"/>
</dbReference>
<keyword evidence="3 5" id="KW-0378">Hydrolase</keyword>
<evidence type="ECO:0000256" key="3">
    <source>
        <dbReference type="ARBA" id="ARBA00022801"/>
    </source>
</evidence>
<dbReference type="Pfam" id="PF00491">
    <property type="entry name" value="Arginase"/>
    <property type="match status" value="1"/>
</dbReference>
<dbReference type="GO" id="GO:0046872">
    <property type="term" value="F:metal ion binding"/>
    <property type="evidence" value="ECO:0007669"/>
    <property type="project" value="UniProtKB-KW"/>
</dbReference>
<dbReference type="Proteomes" id="UP000005801">
    <property type="component" value="Unassembled WGS sequence"/>
</dbReference>
<evidence type="ECO:0000313" key="7">
    <source>
        <dbReference type="Proteomes" id="UP000005801"/>
    </source>
</evidence>
<proteinExistence type="inferred from homology"/>
<dbReference type="eggNOG" id="COG0010">
    <property type="taxonomic scope" value="Bacteria"/>
</dbReference>
<feature type="binding site" evidence="4">
    <location>
        <position position="235"/>
    </location>
    <ligand>
        <name>Mn(2+)</name>
        <dbReference type="ChEBI" id="CHEBI:29035"/>
        <label>1</label>
    </ligand>
</feature>
<feature type="binding site" evidence="4">
    <location>
        <position position="153"/>
    </location>
    <ligand>
        <name>Mn(2+)</name>
        <dbReference type="ChEBI" id="CHEBI:29035"/>
        <label>1</label>
    </ligand>
</feature>
<dbReference type="InterPro" id="IPR005925">
    <property type="entry name" value="Agmatinase-rel"/>
</dbReference>
<gene>
    <name evidence="6" type="ORF">PPSIR1_22541</name>
</gene>
<dbReference type="STRING" id="391625.PPSIR1_22541"/>
<organism evidence="6 7">
    <name type="scientific">Plesiocystis pacifica SIR-1</name>
    <dbReference type="NCBI Taxonomy" id="391625"/>
    <lineage>
        <taxon>Bacteria</taxon>
        <taxon>Pseudomonadati</taxon>
        <taxon>Myxococcota</taxon>
        <taxon>Polyangia</taxon>
        <taxon>Nannocystales</taxon>
        <taxon>Nannocystaceae</taxon>
        <taxon>Plesiocystis</taxon>
    </lineage>
</organism>
<dbReference type="Gene3D" id="3.40.800.10">
    <property type="entry name" value="Ureohydrolase domain"/>
    <property type="match status" value="1"/>
</dbReference>
<dbReference type="SUPFAM" id="SSF52768">
    <property type="entry name" value="Arginase/deacetylase"/>
    <property type="match status" value="1"/>
</dbReference>
<reference evidence="6 7" key="1">
    <citation type="submission" date="2007-06" db="EMBL/GenBank/DDBJ databases">
        <authorList>
            <person name="Shimkets L."/>
            <person name="Ferriera S."/>
            <person name="Johnson J."/>
            <person name="Kravitz S."/>
            <person name="Beeson K."/>
            <person name="Sutton G."/>
            <person name="Rogers Y.-H."/>
            <person name="Friedman R."/>
            <person name="Frazier M."/>
            <person name="Venter J.C."/>
        </authorList>
    </citation>
    <scope>NUCLEOTIDE SEQUENCE [LARGE SCALE GENOMIC DNA]</scope>
    <source>
        <strain evidence="6 7">SIR-1</strain>
    </source>
</reference>
<dbReference type="GO" id="GO:0008783">
    <property type="term" value="F:agmatinase activity"/>
    <property type="evidence" value="ECO:0007669"/>
    <property type="project" value="TreeGrafter"/>
</dbReference>
<evidence type="ECO:0000256" key="2">
    <source>
        <dbReference type="ARBA" id="ARBA00022723"/>
    </source>
</evidence>
<evidence type="ECO:0000256" key="4">
    <source>
        <dbReference type="PIRSR" id="PIRSR036979-1"/>
    </source>
</evidence>
<feature type="binding site" evidence="4">
    <location>
        <position position="128"/>
    </location>
    <ligand>
        <name>Mn(2+)</name>
        <dbReference type="ChEBI" id="CHEBI:29035"/>
        <label>1</label>
    </ligand>
</feature>
<protein>
    <submittedName>
        <fullName evidence="6">Agmatinase</fullName>
    </submittedName>
</protein>
<dbReference type="PANTHER" id="PTHR11358">
    <property type="entry name" value="ARGINASE/AGMATINASE"/>
    <property type="match status" value="1"/>
</dbReference>
<evidence type="ECO:0000256" key="5">
    <source>
        <dbReference type="RuleBase" id="RU003684"/>
    </source>
</evidence>
<keyword evidence="2 4" id="KW-0479">Metal-binding</keyword>
<sequence>MSVVEPSAGRERFLGALPSGTQLDEVQAALLGVPFDGAVTYRGGASGGPAGLRAASDSIETYCPKLDEDLEDRRYVDLGDLDCSVPDAASGIAGETPGERLCRSLRTQLDARLADAPALPVLGIGGDHLVAYPFLERMLERHADLQIIHIDAHMDLRDEWEGEPFNHASVLGRARDVMGPDHRVHQWGIRSGERSEYRMAREDARFELLAPTLEAITARVTALCSAGLPLYVTLDVDGIDPADIPGTGTPEPDGLAFGAVEAALGLLATREGRVVGADIVELAPALDPTGRSSVAVARLARTLLLVLTR</sequence>
<dbReference type="PROSITE" id="PS01053">
    <property type="entry name" value="ARGINASE_1"/>
    <property type="match status" value="1"/>
</dbReference>
<comment type="cofactor">
    <cofactor evidence="4">
        <name>Mn(2+)</name>
        <dbReference type="ChEBI" id="CHEBI:29035"/>
    </cofactor>
    <text evidence="4">Binds 2 manganese ions per subunit.</text>
</comment>
<dbReference type="PIRSF" id="PIRSF036979">
    <property type="entry name" value="Arginase"/>
    <property type="match status" value="1"/>
</dbReference>
<dbReference type="EMBL" id="ABCS01000015">
    <property type="protein sequence ID" value="EDM79868.1"/>
    <property type="molecule type" value="Genomic_DNA"/>
</dbReference>
<name>A6G2D1_9BACT</name>
<keyword evidence="7" id="KW-1185">Reference proteome</keyword>
<dbReference type="NCBIfam" id="TIGR01230">
    <property type="entry name" value="agmatinase"/>
    <property type="match status" value="1"/>
</dbReference>
<evidence type="ECO:0000313" key="6">
    <source>
        <dbReference type="EMBL" id="EDM79868.1"/>
    </source>
</evidence>
<comment type="similarity">
    <text evidence="1">Belongs to the arginase family. Agmatinase subfamily.</text>
</comment>
<evidence type="ECO:0000256" key="1">
    <source>
        <dbReference type="ARBA" id="ARBA00009227"/>
    </source>
</evidence>
<dbReference type="OrthoDB" id="9789727at2"/>
<dbReference type="PANTHER" id="PTHR11358:SF26">
    <property type="entry name" value="GUANIDINO ACID HYDROLASE, MITOCHONDRIAL"/>
    <property type="match status" value="1"/>
</dbReference>
<dbReference type="RefSeq" id="WP_006970880.1">
    <property type="nucleotide sequence ID" value="NZ_ABCS01000015.1"/>
</dbReference>
<dbReference type="AlphaFoldDB" id="A6G2D1"/>
<dbReference type="InterPro" id="IPR006035">
    <property type="entry name" value="Ureohydrolase"/>
</dbReference>
<comment type="caution">
    <text evidence="6">The sequence shown here is derived from an EMBL/GenBank/DDBJ whole genome shotgun (WGS) entry which is preliminary data.</text>
</comment>
<feature type="binding site" evidence="4">
    <location>
        <position position="151"/>
    </location>
    <ligand>
        <name>Mn(2+)</name>
        <dbReference type="ChEBI" id="CHEBI:29035"/>
        <label>1</label>
    </ligand>
</feature>
<dbReference type="PROSITE" id="PS51409">
    <property type="entry name" value="ARGINASE_2"/>
    <property type="match status" value="1"/>
</dbReference>
<feature type="binding site" evidence="4">
    <location>
        <position position="155"/>
    </location>
    <ligand>
        <name>Mn(2+)</name>
        <dbReference type="ChEBI" id="CHEBI:29035"/>
        <label>1</label>
    </ligand>
</feature>
<dbReference type="InterPro" id="IPR020855">
    <property type="entry name" value="Ureohydrolase_Mn_BS"/>
</dbReference>
<accession>A6G2D1</accession>
<keyword evidence="4" id="KW-0464">Manganese</keyword>
<dbReference type="InterPro" id="IPR023696">
    <property type="entry name" value="Ureohydrolase_dom_sf"/>
</dbReference>
<feature type="binding site" evidence="4">
    <location>
        <position position="237"/>
    </location>
    <ligand>
        <name>Mn(2+)</name>
        <dbReference type="ChEBI" id="CHEBI:29035"/>
        <label>1</label>
    </ligand>
</feature>